<evidence type="ECO:0000313" key="4">
    <source>
        <dbReference type="EMBL" id="KAF0749001.1"/>
    </source>
</evidence>
<feature type="compositionally biased region" description="Polar residues" evidence="2">
    <location>
        <begin position="349"/>
        <end position="359"/>
    </location>
</feature>
<feature type="region of interest" description="Disordered" evidence="2">
    <location>
        <begin position="1"/>
        <end position="22"/>
    </location>
</feature>
<keyword evidence="1" id="KW-0863">Zinc-finger</keyword>
<dbReference type="InterPro" id="IPR001878">
    <property type="entry name" value="Znf_CCHC"/>
</dbReference>
<evidence type="ECO:0000256" key="2">
    <source>
        <dbReference type="SAM" id="MobiDB-lite"/>
    </source>
</evidence>
<name>A0A6G0Y4T7_APHCR</name>
<organism evidence="4 5">
    <name type="scientific">Aphis craccivora</name>
    <name type="common">Cowpea aphid</name>
    <dbReference type="NCBI Taxonomy" id="307492"/>
    <lineage>
        <taxon>Eukaryota</taxon>
        <taxon>Metazoa</taxon>
        <taxon>Ecdysozoa</taxon>
        <taxon>Arthropoda</taxon>
        <taxon>Hexapoda</taxon>
        <taxon>Insecta</taxon>
        <taxon>Pterygota</taxon>
        <taxon>Neoptera</taxon>
        <taxon>Paraneoptera</taxon>
        <taxon>Hemiptera</taxon>
        <taxon>Sternorrhyncha</taxon>
        <taxon>Aphidomorpha</taxon>
        <taxon>Aphidoidea</taxon>
        <taxon>Aphididae</taxon>
        <taxon>Aphidini</taxon>
        <taxon>Aphis</taxon>
        <taxon>Aphis</taxon>
    </lineage>
</organism>
<feature type="compositionally biased region" description="Polar residues" evidence="2">
    <location>
        <begin position="305"/>
        <end position="323"/>
    </location>
</feature>
<dbReference type="Gene3D" id="4.10.60.10">
    <property type="entry name" value="Zinc finger, CCHC-type"/>
    <property type="match status" value="1"/>
</dbReference>
<keyword evidence="5" id="KW-1185">Reference proteome</keyword>
<dbReference type="PROSITE" id="PS50158">
    <property type="entry name" value="ZF_CCHC"/>
    <property type="match status" value="1"/>
</dbReference>
<keyword evidence="1" id="KW-0862">Zinc</keyword>
<dbReference type="Proteomes" id="UP000478052">
    <property type="component" value="Unassembled WGS sequence"/>
</dbReference>
<gene>
    <name evidence="4" type="ORF">FWK35_00022235</name>
</gene>
<dbReference type="OrthoDB" id="6751268at2759"/>
<evidence type="ECO:0000259" key="3">
    <source>
        <dbReference type="PROSITE" id="PS50158"/>
    </source>
</evidence>
<feature type="domain" description="CCHC-type" evidence="3">
    <location>
        <begin position="204"/>
        <end position="219"/>
    </location>
</feature>
<evidence type="ECO:0000313" key="5">
    <source>
        <dbReference type="Proteomes" id="UP000478052"/>
    </source>
</evidence>
<keyword evidence="1" id="KW-0479">Metal-binding</keyword>
<proteinExistence type="predicted"/>
<protein>
    <submittedName>
        <fullName evidence="4">DNA replication licensing factor MCM4-like</fullName>
    </submittedName>
</protein>
<sequence>MGDKPISTTDMNNSYSSSQPTHSNKTFAEIASNTSLPKMNQAIVFNSINNIKQIDYVTAISKTIPAKNIQFVSRISNNRFCVFFNSHTVMENLLKIQSSIQVNGIEIPIRRLINTSKRIILSNVYPTIPNQLIIDALHELGIKTVSQISHMKAGFATEQFSHILSFRRQIYISQDSMSKLPSTITVTIENTTFRIFINDDTVTCFQCHQTGHFSSQCTNKPNSINVTEQTETEMETLIDLSSTANNITNESCPLPIAIAQNANTSQDRDTSFINLSVENTNVTSLEQSVKSTLADKLISSANSNTKVKSLQTGKRPASSTVTNSQLPSPIRTSSSSSLPSSPPPIVRPANTQYGQTQSAKITKGITSKKLKTGSSSSSNDEVHTNIDEWLESTHELFNSHPDFSLTYNQFKDFLEYSKGCSELGNLCIKYLSSPNNIIEIISTIYPM</sequence>
<dbReference type="SMART" id="SM00343">
    <property type="entry name" value="ZnF_C2HC"/>
    <property type="match status" value="1"/>
</dbReference>
<reference evidence="4 5" key="1">
    <citation type="submission" date="2019-08" db="EMBL/GenBank/DDBJ databases">
        <title>Whole genome of Aphis craccivora.</title>
        <authorList>
            <person name="Voronova N.V."/>
            <person name="Shulinski R.S."/>
            <person name="Bandarenka Y.V."/>
            <person name="Zhorov D.G."/>
            <person name="Warner D."/>
        </authorList>
    </citation>
    <scope>NUCLEOTIDE SEQUENCE [LARGE SCALE GENOMIC DNA]</scope>
    <source>
        <strain evidence="4">180601</strain>
        <tissue evidence="4">Whole Body</tissue>
    </source>
</reference>
<evidence type="ECO:0000256" key="1">
    <source>
        <dbReference type="PROSITE-ProRule" id="PRU00047"/>
    </source>
</evidence>
<accession>A0A6G0Y4T7</accession>
<dbReference type="GO" id="GO:0003676">
    <property type="term" value="F:nucleic acid binding"/>
    <property type="evidence" value="ECO:0007669"/>
    <property type="project" value="InterPro"/>
</dbReference>
<dbReference type="EMBL" id="VUJU01006264">
    <property type="protein sequence ID" value="KAF0749001.1"/>
    <property type="molecule type" value="Genomic_DNA"/>
</dbReference>
<dbReference type="InterPro" id="IPR036875">
    <property type="entry name" value="Znf_CCHC_sf"/>
</dbReference>
<feature type="region of interest" description="Disordered" evidence="2">
    <location>
        <begin position="305"/>
        <end position="381"/>
    </location>
</feature>
<feature type="compositionally biased region" description="Low complexity" evidence="2">
    <location>
        <begin position="324"/>
        <end position="339"/>
    </location>
</feature>
<dbReference type="AlphaFoldDB" id="A0A6G0Y4T7"/>
<dbReference type="SUPFAM" id="SSF57756">
    <property type="entry name" value="Retrovirus zinc finger-like domains"/>
    <property type="match status" value="1"/>
</dbReference>
<comment type="caution">
    <text evidence="4">The sequence shown here is derived from an EMBL/GenBank/DDBJ whole genome shotgun (WGS) entry which is preliminary data.</text>
</comment>
<dbReference type="GO" id="GO:0008270">
    <property type="term" value="F:zinc ion binding"/>
    <property type="evidence" value="ECO:0007669"/>
    <property type="project" value="UniProtKB-KW"/>
</dbReference>